<dbReference type="InterPro" id="IPR029068">
    <property type="entry name" value="Glyas_Bleomycin-R_OHBP_Dase"/>
</dbReference>
<dbReference type="EMBL" id="JDYK01000018">
    <property type="protein sequence ID" value="EWS80177.1"/>
    <property type="molecule type" value="Genomic_DNA"/>
</dbReference>
<dbReference type="PIRSF" id="PIRSF021700">
    <property type="entry name" value="3_dmu_93_MTrfase"/>
    <property type="match status" value="1"/>
</dbReference>
<dbReference type="OrthoDB" id="9806473at2"/>
<dbReference type="SUPFAM" id="SSF54593">
    <property type="entry name" value="Glyoxalase/Bleomycin resistance protein/Dihydroxybiphenyl dioxygenase"/>
    <property type="match status" value="1"/>
</dbReference>
<dbReference type="HOGENOM" id="CLU_046006_22_1_11"/>
<dbReference type="PANTHER" id="PTHR33990">
    <property type="entry name" value="PROTEIN YJDN-RELATED"/>
    <property type="match status" value="1"/>
</dbReference>
<sequence>MTRVKTWLWFDGGVDEAAEFYVSLIPGSRIVSTMPYTPVEDSPGGAPPEGQSLAVEIELAGVPYALLNGGPHFPQSEAVSIEVAVDSQEEIDRLWDAIVGGGGQESQCGWCKDRWGVSWQITPQRLYELLEGPHAAAVTAEMFTQRKLDIARLEAAAGV</sequence>
<reference evidence="2 3" key="1">
    <citation type="submission" date="2014-02" db="EMBL/GenBank/DDBJ databases">
        <title>Genome sequence of Brachybacterium phenoliresistens strain W13A50.</title>
        <authorList>
            <person name="Wang X."/>
        </authorList>
    </citation>
    <scope>NUCLEOTIDE SEQUENCE [LARGE SCALE GENOMIC DNA]</scope>
    <source>
        <strain evidence="2 3">W13A50</strain>
    </source>
</reference>
<organism evidence="2 3">
    <name type="scientific">Brachybacterium phenoliresistens</name>
    <dbReference type="NCBI Taxonomy" id="396014"/>
    <lineage>
        <taxon>Bacteria</taxon>
        <taxon>Bacillati</taxon>
        <taxon>Actinomycetota</taxon>
        <taxon>Actinomycetes</taxon>
        <taxon>Micrococcales</taxon>
        <taxon>Dermabacteraceae</taxon>
        <taxon>Brachybacterium</taxon>
    </lineage>
</organism>
<name>Z9JR04_9MICO</name>
<dbReference type="PATRIC" id="fig|396014.3.peg.3004"/>
<dbReference type="AlphaFoldDB" id="Z9JR04"/>
<feature type="domain" description="PhnB-like" evidence="1">
    <location>
        <begin position="4"/>
        <end position="122"/>
    </location>
</feature>
<evidence type="ECO:0000313" key="2">
    <source>
        <dbReference type="EMBL" id="EWS80177.1"/>
    </source>
</evidence>
<dbReference type="Pfam" id="PF06983">
    <property type="entry name" value="3-dmu-9_3-mt"/>
    <property type="match status" value="1"/>
</dbReference>
<keyword evidence="2" id="KW-0830">Ubiquinone</keyword>
<dbReference type="Proteomes" id="UP000023067">
    <property type="component" value="Unassembled WGS sequence"/>
</dbReference>
<keyword evidence="3" id="KW-1185">Reference proteome</keyword>
<dbReference type="Gene3D" id="3.10.180.10">
    <property type="entry name" value="2,3-Dihydroxybiphenyl 1,2-Dioxygenase, domain 1"/>
    <property type="match status" value="1"/>
</dbReference>
<protein>
    <submittedName>
        <fullName evidence="2">3-demethylubiquinone-9 3-methyltransferase</fullName>
    </submittedName>
</protein>
<gene>
    <name evidence="2" type="ORF">BF93_04860</name>
</gene>
<dbReference type="STRING" id="396014.BF93_04860"/>
<evidence type="ECO:0000313" key="3">
    <source>
        <dbReference type="Proteomes" id="UP000023067"/>
    </source>
</evidence>
<evidence type="ECO:0000259" key="1">
    <source>
        <dbReference type="Pfam" id="PF06983"/>
    </source>
</evidence>
<dbReference type="PANTHER" id="PTHR33990:SF2">
    <property type="entry name" value="PHNB-LIKE DOMAIN-CONTAINING PROTEIN"/>
    <property type="match status" value="1"/>
</dbReference>
<dbReference type="eggNOG" id="COG3865">
    <property type="taxonomic scope" value="Bacteria"/>
</dbReference>
<accession>Z9JR04</accession>
<dbReference type="RefSeq" id="WP_038373764.1">
    <property type="nucleotide sequence ID" value="NZ_BAAAOW010000004.1"/>
</dbReference>
<comment type="caution">
    <text evidence="2">The sequence shown here is derived from an EMBL/GenBank/DDBJ whole genome shotgun (WGS) entry which is preliminary data.</text>
</comment>
<dbReference type="GO" id="GO:0032259">
    <property type="term" value="P:methylation"/>
    <property type="evidence" value="ECO:0007669"/>
    <property type="project" value="UniProtKB-KW"/>
</dbReference>
<keyword evidence="2" id="KW-0489">Methyltransferase</keyword>
<dbReference type="InterPro" id="IPR028973">
    <property type="entry name" value="PhnB-like"/>
</dbReference>
<dbReference type="CDD" id="cd06588">
    <property type="entry name" value="PhnB_like"/>
    <property type="match status" value="1"/>
</dbReference>
<keyword evidence="2" id="KW-0808">Transferase</keyword>
<dbReference type="InterPro" id="IPR009725">
    <property type="entry name" value="3_dmu_93_MTrfase"/>
</dbReference>
<dbReference type="GO" id="GO:0008168">
    <property type="term" value="F:methyltransferase activity"/>
    <property type="evidence" value="ECO:0007669"/>
    <property type="project" value="UniProtKB-KW"/>
</dbReference>
<proteinExistence type="predicted"/>